<evidence type="ECO:0000313" key="1">
    <source>
        <dbReference type="EMBL" id="SUB96615.1"/>
    </source>
</evidence>
<organism evidence="1 2">
    <name type="scientific">Segatella buccae</name>
    <dbReference type="NCBI Taxonomy" id="28126"/>
    <lineage>
        <taxon>Bacteria</taxon>
        <taxon>Pseudomonadati</taxon>
        <taxon>Bacteroidota</taxon>
        <taxon>Bacteroidia</taxon>
        <taxon>Bacteroidales</taxon>
        <taxon>Prevotellaceae</taxon>
        <taxon>Segatella</taxon>
    </lineage>
</organism>
<reference evidence="1 2" key="1">
    <citation type="submission" date="2018-06" db="EMBL/GenBank/DDBJ databases">
        <authorList>
            <consortium name="Pathogen Informatics"/>
            <person name="Doyle S."/>
        </authorList>
    </citation>
    <scope>NUCLEOTIDE SEQUENCE [LARGE SCALE GENOMIC DNA]</scope>
    <source>
        <strain evidence="1 2">NCTC13063</strain>
    </source>
</reference>
<dbReference type="Proteomes" id="UP000255283">
    <property type="component" value="Unassembled WGS sequence"/>
</dbReference>
<gene>
    <name evidence="1" type="ORF">NCTC13063_02381</name>
</gene>
<evidence type="ECO:0000313" key="2">
    <source>
        <dbReference type="Proteomes" id="UP000255283"/>
    </source>
</evidence>
<accession>A0AAQ1URG5</accession>
<dbReference type="AlphaFoldDB" id="A0AAQ1URG5"/>
<name>A0AAQ1URG5_9BACT</name>
<sequence length="111" mass="12351">MSKRVEKLLRSLGKLPFSVACLYRKSPPEALAVREAYAVVGLELPREALFLHGEDRREAVPGTGHQLLNSCQLFTLSGCRPSVQNASMKALARRVLVMSGMLWLMASRRIL</sequence>
<protein>
    <submittedName>
        <fullName evidence="1">Uncharacterized protein</fullName>
    </submittedName>
</protein>
<comment type="caution">
    <text evidence="1">The sequence shown here is derived from an EMBL/GenBank/DDBJ whole genome shotgun (WGS) entry which is preliminary data.</text>
</comment>
<dbReference type="EMBL" id="UGTJ01000002">
    <property type="protein sequence ID" value="SUB96615.1"/>
    <property type="molecule type" value="Genomic_DNA"/>
</dbReference>
<proteinExistence type="predicted"/>